<evidence type="ECO:0000313" key="9">
    <source>
        <dbReference type="Proteomes" id="UP000650524"/>
    </source>
</evidence>
<gene>
    <name evidence="8" type="ORF">H8E19_08240</name>
</gene>
<organism evidence="8 9">
    <name type="scientific">Candidatus Desulfacyla euxinica</name>
    <dbReference type="NCBI Taxonomy" id="2841693"/>
    <lineage>
        <taxon>Bacteria</taxon>
        <taxon>Deltaproteobacteria</taxon>
        <taxon>Candidatus Desulfacyla</taxon>
    </lineage>
</organism>
<evidence type="ECO:0000256" key="2">
    <source>
        <dbReference type="ARBA" id="ARBA00022908"/>
    </source>
</evidence>
<evidence type="ECO:0000259" key="6">
    <source>
        <dbReference type="PROSITE" id="PS51898"/>
    </source>
</evidence>
<dbReference type="InterPro" id="IPR011010">
    <property type="entry name" value="DNA_brk_join_enz"/>
</dbReference>
<dbReference type="AlphaFoldDB" id="A0A8J6T4E1"/>
<protein>
    <submittedName>
        <fullName evidence="8">Tyrosine-type recombinase/integrase</fullName>
    </submittedName>
</protein>
<dbReference type="InterPro" id="IPR013762">
    <property type="entry name" value="Integrase-like_cat_sf"/>
</dbReference>
<accession>A0A8J6T4E1</accession>
<evidence type="ECO:0000256" key="5">
    <source>
        <dbReference type="PROSITE-ProRule" id="PRU01248"/>
    </source>
</evidence>
<name>A0A8J6T4E1_9DELT</name>
<dbReference type="InterPro" id="IPR002104">
    <property type="entry name" value="Integrase_catalytic"/>
</dbReference>
<dbReference type="Proteomes" id="UP000650524">
    <property type="component" value="Unassembled WGS sequence"/>
</dbReference>
<dbReference type="EMBL" id="JACNJD010000205">
    <property type="protein sequence ID" value="MBC8177382.1"/>
    <property type="molecule type" value="Genomic_DNA"/>
</dbReference>
<dbReference type="Gene3D" id="1.10.443.10">
    <property type="entry name" value="Intergrase catalytic core"/>
    <property type="match status" value="1"/>
</dbReference>
<feature type="domain" description="Core-binding (CB)" evidence="7">
    <location>
        <begin position="101"/>
        <end position="185"/>
    </location>
</feature>
<dbReference type="InterPro" id="IPR050090">
    <property type="entry name" value="Tyrosine_recombinase_XerCD"/>
</dbReference>
<dbReference type="InterPro" id="IPR004107">
    <property type="entry name" value="Integrase_SAM-like_N"/>
</dbReference>
<dbReference type="PROSITE" id="PS51900">
    <property type="entry name" value="CB"/>
    <property type="match status" value="1"/>
</dbReference>
<dbReference type="Pfam" id="PF02899">
    <property type="entry name" value="Phage_int_SAM_1"/>
    <property type="match status" value="1"/>
</dbReference>
<dbReference type="PANTHER" id="PTHR30349:SF41">
    <property type="entry name" value="INTEGRASE_RECOMBINASE PROTEIN MJ0367-RELATED"/>
    <property type="match status" value="1"/>
</dbReference>
<comment type="caution">
    <text evidence="8">The sequence shown here is derived from an EMBL/GenBank/DDBJ whole genome shotgun (WGS) entry which is preliminary data.</text>
</comment>
<evidence type="ECO:0000259" key="7">
    <source>
        <dbReference type="PROSITE" id="PS51900"/>
    </source>
</evidence>
<dbReference type="InterPro" id="IPR010998">
    <property type="entry name" value="Integrase_recombinase_N"/>
</dbReference>
<feature type="domain" description="Tyr recombinase" evidence="6">
    <location>
        <begin position="208"/>
        <end position="388"/>
    </location>
</feature>
<evidence type="ECO:0000256" key="3">
    <source>
        <dbReference type="ARBA" id="ARBA00023125"/>
    </source>
</evidence>
<dbReference type="PANTHER" id="PTHR30349">
    <property type="entry name" value="PHAGE INTEGRASE-RELATED"/>
    <property type="match status" value="1"/>
</dbReference>
<dbReference type="Gene3D" id="1.10.150.130">
    <property type="match status" value="1"/>
</dbReference>
<sequence>MGNVDITRLTKAIVDYLGWLNSTGNSIRLRERYDQILIEFLIFALRKEIVWENMFSLDTLRMFGKHSAGLTGAIDVLTGFSGYLYEEGTIPEPLEVPHNRVLLPDICEKYLLYLQQGKAVSKILVRSSRRVLAPLNEYLEQRNIGLTSLKIQHIDDFLSEFNKPFCNVTRGIYRSQIRSFLKYLRDEKVIKKDIAHLLVGPRMFSEPKPPRFLRPEEVKKLFGNITLDTPVKIRTYAMLLLSYSLGLRPIEVKQITLDDISFQRAELTISKRKANNPVVMPLPEKTLKAIALYVHKVRPESPYRELFLTFHKPYRPVCTTVVSHHISKTMKAVGLSASAYWLRHTYAQSLLRMGHSIYDIKEMMGHQSIRSTQRYLHVNIEHMRKVLFDETL</sequence>
<dbReference type="GO" id="GO:0003677">
    <property type="term" value="F:DNA binding"/>
    <property type="evidence" value="ECO:0007669"/>
    <property type="project" value="UniProtKB-UniRule"/>
</dbReference>
<dbReference type="Pfam" id="PF00589">
    <property type="entry name" value="Phage_integrase"/>
    <property type="match status" value="1"/>
</dbReference>
<dbReference type="GO" id="GO:0006310">
    <property type="term" value="P:DNA recombination"/>
    <property type="evidence" value="ECO:0007669"/>
    <property type="project" value="UniProtKB-KW"/>
</dbReference>
<evidence type="ECO:0000256" key="4">
    <source>
        <dbReference type="ARBA" id="ARBA00023172"/>
    </source>
</evidence>
<keyword evidence="3 5" id="KW-0238">DNA-binding</keyword>
<evidence type="ECO:0000256" key="1">
    <source>
        <dbReference type="ARBA" id="ARBA00008857"/>
    </source>
</evidence>
<dbReference type="PROSITE" id="PS51898">
    <property type="entry name" value="TYR_RECOMBINASE"/>
    <property type="match status" value="1"/>
</dbReference>
<evidence type="ECO:0000313" key="8">
    <source>
        <dbReference type="EMBL" id="MBC8177382.1"/>
    </source>
</evidence>
<reference evidence="8 9" key="1">
    <citation type="submission" date="2020-08" db="EMBL/GenBank/DDBJ databases">
        <title>Bridging the membrane lipid divide: bacteria of the FCB group superphylum have the potential to synthesize archaeal ether lipids.</title>
        <authorList>
            <person name="Villanueva L."/>
            <person name="Von Meijenfeldt F.A.B."/>
            <person name="Westbye A.B."/>
            <person name="Yadav S."/>
            <person name="Hopmans E.C."/>
            <person name="Dutilh B.E."/>
            <person name="Sinninghe Damste J.S."/>
        </authorList>
    </citation>
    <scope>NUCLEOTIDE SEQUENCE [LARGE SCALE GENOMIC DNA]</scope>
    <source>
        <strain evidence="8">NIOZ-UU27</strain>
    </source>
</reference>
<proteinExistence type="inferred from homology"/>
<dbReference type="InterPro" id="IPR044068">
    <property type="entry name" value="CB"/>
</dbReference>
<dbReference type="GO" id="GO:0015074">
    <property type="term" value="P:DNA integration"/>
    <property type="evidence" value="ECO:0007669"/>
    <property type="project" value="UniProtKB-KW"/>
</dbReference>
<dbReference type="SUPFAM" id="SSF56349">
    <property type="entry name" value="DNA breaking-rejoining enzymes"/>
    <property type="match status" value="1"/>
</dbReference>
<keyword evidence="4" id="KW-0233">DNA recombination</keyword>
<comment type="similarity">
    <text evidence="1">Belongs to the 'phage' integrase family.</text>
</comment>
<keyword evidence="2" id="KW-0229">DNA integration</keyword>